<dbReference type="OrthoDB" id="9030739at2"/>
<name>A0A103E2J1_9BURK</name>
<protein>
    <recommendedName>
        <fullName evidence="3">Ribosomal natural product, two-chain TOMM family</fullName>
    </recommendedName>
</protein>
<dbReference type="SUPFAM" id="SSF56209">
    <property type="entry name" value="Nitrile hydratase alpha chain"/>
    <property type="match status" value="1"/>
</dbReference>
<dbReference type="EMBL" id="LOWA01000032">
    <property type="protein sequence ID" value="KVE26995.1"/>
    <property type="molecule type" value="Genomic_DNA"/>
</dbReference>
<dbReference type="AlphaFoldDB" id="A0A103E2J1"/>
<evidence type="ECO:0000313" key="2">
    <source>
        <dbReference type="Proteomes" id="UP000062788"/>
    </source>
</evidence>
<dbReference type="NCBIfam" id="TIGR03795">
    <property type="entry name" value="RNP_Burkhold"/>
    <property type="match status" value="1"/>
</dbReference>
<reference evidence="1 2" key="1">
    <citation type="submission" date="2015-11" db="EMBL/GenBank/DDBJ databases">
        <title>Expanding the genomic diversity of Burkholderia species for the development of highly accurate diagnostics.</title>
        <authorList>
            <person name="Sahl J."/>
            <person name="Keim P."/>
            <person name="Wagner D."/>
        </authorList>
    </citation>
    <scope>NUCLEOTIDE SEQUENCE [LARGE SCALE GENOMIC DNA]</scope>
    <source>
        <strain evidence="1 2">TSV85</strain>
    </source>
</reference>
<gene>
    <name evidence="1" type="ORF">WS67_15660</name>
</gene>
<dbReference type="InterPro" id="IPR022261">
    <property type="entry name" value="RNP_Burkhold"/>
</dbReference>
<accession>A0A103E2J1</accession>
<evidence type="ECO:0000313" key="1">
    <source>
        <dbReference type="EMBL" id="KVE26995.1"/>
    </source>
</evidence>
<sequence length="115" mass="12915">MMDHSANLPTYEQFLEFRAAVIRAIAVAWNDKDYLDQLLADPVKALHDKFDYRFPLPVDLKAVAETATWTPETTAGWTCIKNNVLELVLPPAPPQDQEAVALAAYNSRNLTPFGR</sequence>
<dbReference type="Proteomes" id="UP000062788">
    <property type="component" value="Unassembled WGS sequence"/>
</dbReference>
<keyword evidence="2" id="KW-1185">Reference proteome</keyword>
<organism evidence="1 2">
    <name type="scientific">Burkholderia singularis</name>
    <dbReference type="NCBI Taxonomy" id="1503053"/>
    <lineage>
        <taxon>Bacteria</taxon>
        <taxon>Pseudomonadati</taxon>
        <taxon>Pseudomonadota</taxon>
        <taxon>Betaproteobacteria</taxon>
        <taxon>Burkholderiales</taxon>
        <taxon>Burkholderiaceae</taxon>
        <taxon>Burkholderia</taxon>
        <taxon>pseudomallei group</taxon>
    </lineage>
</organism>
<comment type="caution">
    <text evidence="1">The sequence shown here is derived from an EMBL/GenBank/DDBJ whole genome shotgun (WGS) entry which is preliminary data.</text>
</comment>
<dbReference type="InterPro" id="IPR036648">
    <property type="entry name" value="CN_Hdrase_a/SCN_Hdrase_g_sf"/>
</dbReference>
<dbReference type="RefSeq" id="WP_059517824.1">
    <property type="nucleotide sequence ID" value="NZ_CP013448.1"/>
</dbReference>
<dbReference type="GO" id="GO:0003824">
    <property type="term" value="F:catalytic activity"/>
    <property type="evidence" value="ECO:0007669"/>
    <property type="project" value="InterPro"/>
</dbReference>
<proteinExistence type="predicted"/>
<dbReference type="GO" id="GO:0046914">
    <property type="term" value="F:transition metal ion binding"/>
    <property type="evidence" value="ECO:0007669"/>
    <property type="project" value="InterPro"/>
</dbReference>
<evidence type="ECO:0008006" key="3">
    <source>
        <dbReference type="Google" id="ProtNLM"/>
    </source>
</evidence>